<dbReference type="EMBL" id="MN642089">
    <property type="protein sequence ID" value="QGH71972.1"/>
    <property type="molecule type" value="Genomic_DNA"/>
</dbReference>
<gene>
    <name evidence="1" type="ORF">N1M2_109</name>
</gene>
<protein>
    <submittedName>
        <fullName evidence="1">Uncharacterized protein</fullName>
    </submittedName>
</protein>
<sequence length="205" mass="23320">MTDQQVQLTPRHLKLSKWTTVSAVVSSIYEMYGELIDPREFEDRHAFIDKDGLLTLHLVEIGTGKVHWVFKDRYTIERELNQNTTLGNPKDFPYPEVMKNFGITVNTEKELDFLKGLPLDVYYDSGKFNADKSRKLADLLNRYGVGDGWSANPSGGNSTAYFMLRYFGPGDKAPDIYNFNRDTSLLVVVELAMYGGYKTHALFVG</sequence>
<dbReference type="Proteomes" id="UP000464669">
    <property type="component" value="Segment"/>
</dbReference>
<accession>A0A6B7ZF32</accession>
<keyword evidence="2" id="KW-1185">Reference proteome</keyword>
<name>A0A6B7ZF32_9CAUD</name>
<organism evidence="1 2">
    <name type="scientific">Klebsiella phage N1M2</name>
    <dbReference type="NCBI Taxonomy" id="2664939"/>
    <lineage>
        <taxon>Viruses</taxon>
        <taxon>Duplodnaviria</taxon>
        <taxon>Heunggongvirae</taxon>
        <taxon>Uroviricota</taxon>
        <taxon>Caudoviricetes</taxon>
        <taxon>Chimalliviridae</taxon>
        <taxon>Nimduovirus</taxon>
        <taxon>Nimduovirus N1M2</taxon>
    </lineage>
</organism>
<proteinExistence type="predicted"/>
<evidence type="ECO:0000313" key="2">
    <source>
        <dbReference type="Proteomes" id="UP000464669"/>
    </source>
</evidence>
<evidence type="ECO:0000313" key="1">
    <source>
        <dbReference type="EMBL" id="QGH71972.1"/>
    </source>
</evidence>
<reference evidence="1 2" key="1">
    <citation type="submission" date="2019-11" db="EMBL/GenBank/DDBJ databases">
        <authorList>
            <person name="Lewis R."/>
            <person name="Clooney A.G."/>
            <person name="Stockdale S.R."/>
            <person name="Buttimer C."/>
            <person name="Draper L.A."/>
            <person name="Ross R.P."/>
            <person name="Hill C."/>
        </authorList>
    </citation>
    <scope>NUCLEOTIDE SEQUENCE [LARGE SCALE GENOMIC DNA]</scope>
</reference>